<feature type="region of interest" description="Disordered" evidence="1">
    <location>
        <begin position="1"/>
        <end position="79"/>
    </location>
</feature>
<sequence length="475" mass="48296">MASPSVSRPPTSIGKRSRSNSSSSMASMASSSSSISSCADDHSPASLDDAAAAAHATPSTSFDSSSSSPASTCDSPGLAPRKARRACRAAMAPCSSGARSDDAVSGPPPPPLPASLGNPDSEDEAVSSLGDTVEALHFAGGAAAAAAAPSLARGGFVDCLVDVAVTTLDSIWSAPLNAGDASASLRDATCPDATGPNHGGALPLRLFIRETLRRSRTSCSTLQAALLYCVRARPAVLHARRVAAGLPSEAPAAAWPGLSSDSADVGPSPLLCARRMFLAATLLASKFLQDRSYSNRAWARISGLPLRELGAVERAFLQAVGYRLDVGVAEWRRWSASLAGVAAREALGPHLALATQATLAASPTPLPVVAALAERRRSLARSTSDVVSLAAAPFDTALPGAGVTPPAPFPLARPRASPFGQSRNGGGAMSFAHAPLPAAHALPMGLGTPKAMMPRSRAPAHRTHTSGRASSGRHR</sequence>
<dbReference type="AlphaFoldDB" id="A0A316Z8N2"/>
<feature type="region of interest" description="Disordered" evidence="1">
    <location>
        <begin position="405"/>
        <end position="475"/>
    </location>
</feature>
<dbReference type="PANTHER" id="PTHR15615">
    <property type="match status" value="1"/>
</dbReference>
<accession>A0A316Z8N2</accession>
<dbReference type="InterPro" id="IPR013922">
    <property type="entry name" value="Cyclin_PHO80-like"/>
</dbReference>
<organism evidence="2 3">
    <name type="scientific">Tilletiopsis washingtonensis</name>
    <dbReference type="NCBI Taxonomy" id="58919"/>
    <lineage>
        <taxon>Eukaryota</taxon>
        <taxon>Fungi</taxon>
        <taxon>Dikarya</taxon>
        <taxon>Basidiomycota</taxon>
        <taxon>Ustilaginomycotina</taxon>
        <taxon>Exobasidiomycetes</taxon>
        <taxon>Entylomatales</taxon>
        <taxon>Entylomatales incertae sedis</taxon>
        <taxon>Tilletiopsis</taxon>
    </lineage>
</organism>
<dbReference type="Pfam" id="PF08613">
    <property type="entry name" value="Cyclin"/>
    <property type="match status" value="1"/>
</dbReference>
<feature type="region of interest" description="Disordered" evidence="1">
    <location>
        <begin position="95"/>
        <end position="127"/>
    </location>
</feature>
<dbReference type="Proteomes" id="UP000245946">
    <property type="component" value="Unassembled WGS sequence"/>
</dbReference>
<dbReference type="GO" id="GO:0000307">
    <property type="term" value="C:cyclin-dependent protein kinase holoenzyme complex"/>
    <property type="evidence" value="ECO:0007669"/>
    <property type="project" value="TreeGrafter"/>
</dbReference>
<dbReference type="Gene3D" id="1.10.472.10">
    <property type="entry name" value="Cyclin-like"/>
    <property type="match status" value="1"/>
</dbReference>
<name>A0A316Z8N2_9BASI</name>
<evidence type="ECO:0000313" key="3">
    <source>
        <dbReference type="Proteomes" id="UP000245946"/>
    </source>
</evidence>
<evidence type="ECO:0000256" key="1">
    <source>
        <dbReference type="SAM" id="MobiDB-lite"/>
    </source>
</evidence>
<dbReference type="GeneID" id="37270194"/>
<dbReference type="STRING" id="58919.A0A316Z8N2"/>
<feature type="compositionally biased region" description="Basic residues" evidence="1">
    <location>
        <begin position="458"/>
        <end position="475"/>
    </location>
</feature>
<dbReference type="CDD" id="cd20557">
    <property type="entry name" value="CYCLIN_ScPCL1-like"/>
    <property type="match status" value="1"/>
</dbReference>
<gene>
    <name evidence="2" type="ORF">FA09DRAFT_330558</name>
</gene>
<reference evidence="2 3" key="1">
    <citation type="journal article" date="2018" name="Mol. Biol. Evol.">
        <title>Broad Genomic Sampling Reveals a Smut Pathogenic Ancestry of the Fungal Clade Ustilaginomycotina.</title>
        <authorList>
            <person name="Kijpornyongpan T."/>
            <person name="Mondo S.J."/>
            <person name="Barry K."/>
            <person name="Sandor L."/>
            <person name="Lee J."/>
            <person name="Lipzen A."/>
            <person name="Pangilinan J."/>
            <person name="LaButti K."/>
            <person name="Hainaut M."/>
            <person name="Henrissat B."/>
            <person name="Grigoriev I.V."/>
            <person name="Spatafora J.W."/>
            <person name="Aime M.C."/>
        </authorList>
    </citation>
    <scope>NUCLEOTIDE SEQUENCE [LARGE SCALE GENOMIC DNA]</scope>
    <source>
        <strain evidence="2 3">MCA 4186</strain>
    </source>
</reference>
<evidence type="ECO:0000313" key="2">
    <source>
        <dbReference type="EMBL" id="PWN97394.1"/>
    </source>
</evidence>
<keyword evidence="3" id="KW-1185">Reference proteome</keyword>
<dbReference type="OrthoDB" id="286814at2759"/>
<dbReference type="RefSeq" id="XP_025597673.1">
    <property type="nucleotide sequence ID" value="XM_025742650.1"/>
</dbReference>
<feature type="compositionally biased region" description="Low complexity" evidence="1">
    <location>
        <begin position="19"/>
        <end position="37"/>
    </location>
</feature>
<protein>
    <recommendedName>
        <fullName evidence="4">Cyclin-domain-containing protein</fullName>
    </recommendedName>
</protein>
<dbReference type="PANTHER" id="PTHR15615:SF36">
    <property type="entry name" value="PHO85 CYCLIN-5"/>
    <property type="match status" value="1"/>
</dbReference>
<dbReference type="EMBL" id="KZ819295">
    <property type="protein sequence ID" value="PWN97394.1"/>
    <property type="molecule type" value="Genomic_DNA"/>
</dbReference>
<feature type="compositionally biased region" description="Low complexity" evidence="1">
    <location>
        <begin position="432"/>
        <end position="443"/>
    </location>
</feature>
<dbReference type="GO" id="GO:0019901">
    <property type="term" value="F:protein kinase binding"/>
    <property type="evidence" value="ECO:0007669"/>
    <property type="project" value="InterPro"/>
</dbReference>
<dbReference type="GO" id="GO:0005634">
    <property type="term" value="C:nucleus"/>
    <property type="evidence" value="ECO:0007669"/>
    <property type="project" value="TreeGrafter"/>
</dbReference>
<proteinExistence type="predicted"/>
<feature type="compositionally biased region" description="Low complexity" evidence="1">
    <location>
        <begin position="44"/>
        <end position="79"/>
    </location>
</feature>
<evidence type="ECO:0008006" key="4">
    <source>
        <dbReference type="Google" id="ProtNLM"/>
    </source>
</evidence>
<feature type="compositionally biased region" description="Polar residues" evidence="1">
    <location>
        <begin position="1"/>
        <end position="10"/>
    </location>
</feature>
<dbReference type="GO" id="GO:0016538">
    <property type="term" value="F:cyclin-dependent protein serine/threonine kinase regulator activity"/>
    <property type="evidence" value="ECO:0007669"/>
    <property type="project" value="TreeGrafter"/>
</dbReference>